<evidence type="ECO:0008006" key="3">
    <source>
        <dbReference type="Google" id="ProtNLM"/>
    </source>
</evidence>
<evidence type="ECO:0000313" key="2">
    <source>
        <dbReference type="Proteomes" id="UP001516400"/>
    </source>
</evidence>
<dbReference type="EMBL" id="JABFTP020000185">
    <property type="protein sequence ID" value="KAL3287057.1"/>
    <property type="molecule type" value="Genomic_DNA"/>
</dbReference>
<gene>
    <name evidence="1" type="ORF">HHI36_001545</name>
</gene>
<dbReference type="AlphaFoldDB" id="A0ABD2P8K2"/>
<dbReference type="Proteomes" id="UP001516400">
    <property type="component" value="Unassembled WGS sequence"/>
</dbReference>
<name>A0ABD2P8K2_9CUCU</name>
<evidence type="ECO:0000313" key="1">
    <source>
        <dbReference type="EMBL" id="KAL3287057.1"/>
    </source>
</evidence>
<organism evidence="1 2">
    <name type="scientific">Cryptolaemus montrouzieri</name>
    <dbReference type="NCBI Taxonomy" id="559131"/>
    <lineage>
        <taxon>Eukaryota</taxon>
        <taxon>Metazoa</taxon>
        <taxon>Ecdysozoa</taxon>
        <taxon>Arthropoda</taxon>
        <taxon>Hexapoda</taxon>
        <taxon>Insecta</taxon>
        <taxon>Pterygota</taxon>
        <taxon>Neoptera</taxon>
        <taxon>Endopterygota</taxon>
        <taxon>Coleoptera</taxon>
        <taxon>Polyphaga</taxon>
        <taxon>Cucujiformia</taxon>
        <taxon>Coccinelloidea</taxon>
        <taxon>Coccinellidae</taxon>
        <taxon>Scymninae</taxon>
        <taxon>Scymnini</taxon>
        <taxon>Cryptolaemus</taxon>
    </lineage>
</organism>
<keyword evidence="2" id="KW-1185">Reference proteome</keyword>
<accession>A0ABD2P8K2</accession>
<proteinExistence type="predicted"/>
<reference evidence="1 2" key="1">
    <citation type="journal article" date="2021" name="BMC Biol.">
        <title>Horizontally acquired antibacterial genes associated with adaptive radiation of ladybird beetles.</title>
        <authorList>
            <person name="Li H.S."/>
            <person name="Tang X.F."/>
            <person name="Huang Y.H."/>
            <person name="Xu Z.Y."/>
            <person name="Chen M.L."/>
            <person name="Du X.Y."/>
            <person name="Qiu B.Y."/>
            <person name="Chen P.T."/>
            <person name="Zhang W."/>
            <person name="Slipinski A."/>
            <person name="Escalona H.E."/>
            <person name="Waterhouse R.M."/>
            <person name="Zwick A."/>
            <person name="Pang H."/>
        </authorList>
    </citation>
    <scope>NUCLEOTIDE SEQUENCE [LARGE SCALE GENOMIC DNA]</scope>
    <source>
        <strain evidence="1">SYSU2018</strain>
    </source>
</reference>
<comment type="caution">
    <text evidence="1">The sequence shown here is derived from an EMBL/GenBank/DDBJ whole genome shotgun (WGS) entry which is preliminary data.</text>
</comment>
<protein>
    <recommendedName>
        <fullName evidence="3">Endonuclease-reverse transcriptase</fullName>
    </recommendedName>
</protein>
<sequence>MTNKNCHRVSITDEWKQNWTTELLYNRKTKEVRNTITNEENRLWVKKCEEVNTHIGERRNTEAWRFVRASAREKQDKVCIQVTTLNEWMKHYANVLTEERQEYRIEIEHKINVEGEPVEVTPETVKKTITNLKNDKASVPEGIPGELLKNGTEKLYRMLTKVMNECLNGHPPPEQWKIAHISPVHKRVAKKIQTTTVVSL</sequence>